<name>A0A517T1C1_9BACT</name>
<feature type="domain" description="YbhG-like alpha-helical hairpin" evidence="2">
    <location>
        <begin position="96"/>
        <end position="214"/>
    </location>
</feature>
<dbReference type="InterPro" id="IPR006143">
    <property type="entry name" value="RND_pump_MFP"/>
</dbReference>
<proteinExistence type="inferred from homology"/>
<dbReference type="GO" id="GO:1990281">
    <property type="term" value="C:efflux pump complex"/>
    <property type="evidence" value="ECO:0007669"/>
    <property type="project" value="TreeGrafter"/>
</dbReference>
<gene>
    <name evidence="4" type="primary">mdtA_4</name>
    <name evidence="4" type="ORF">SV7mr_47250</name>
</gene>
<dbReference type="PANTHER" id="PTHR30469">
    <property type="entry name" value="MULTIDRUG RESISTANCE PROTEIN MDTA"/>
    <property type="match status" value="1"/>
</dbReference>
<dbReference type="GO" id="GO:0015562">
    <property type="term" value="F:efflux transmembrane transporter activity"/>
    <property type="evidence" value="ECO:0007669"/>
    <property type="project" value="TreeGrafter"/>
</dbReference>
<accession>A0A517T1C1</accession>
<reference evidence="4 5" key="1">
    <citation type="submission" date="2019-02" db="EMBL/GenBank/DDBJ databases">
        <title>Deep-cultivation of Planctomycetes and their phenomic and genomic characterization uncovers novel biology.</title>
        <authorList>
            <person name="Wiegand S."/>
            <person name="Jogler M."/>
            <person name="Boedeker C."/>
            <person name="Pinto D."/>
            <person name="Vollmers J."/>
            <person name="Rivas-Marin E."/>
            <person name="Kohn T."/>
            <person name="Peeters S.H."/>
            <person name="Heuer A."/>
            <person name="Rast P."/>
            <person name="Oberbeckmann S."/>
            <person name="Bunk B."/>
            <person name="Jeske O."/>
            <person name="Meyerdierks A."/>
            <person name="Storesund J.E."/>
            <person name="Kallscheuer N."/>
            <person name="Luecker S."/>
            <person name="Lage O.M."/>
            <person name="Pohl T."/>
            <person name="Merkel B.J."/>
            <person name="Hornburger P."/>
            <person name="Mueller R.-W."/>
            <person name="Bruemmer F."/>
            <person name="Labrenz M."/>
            <person name="Spormann A.M."/>
            <person name="Op den Camp H."/>
            <person name="Overmann J."/>
            <person name="Amann R."/>
            <person name="Jetten M.S.M."/>
            <person name="Mascher T."/>
            <person name="Medema M.H."/>
            <person name="Devos D.P."/>
            <person name="Kaster A.-K."/>
            <person name="Ovreas L."/>
            <person name="Rohde M."/>
            <person name="Galperin M.Y."/>
            <person name="Jogler C."/>
        </authorList>
    </citation>
    <scope>NUCLEOTIDE SEQUENCE [LARGE SCALE GENOMIC DNA]</scope>
    <source>
        <strain evidence="4 5">SV_7m_r</strain>
    </source>
</reference>
<evidence type="ECO:0000313" key="5">
    <source>
        <dbReference type="Proteomes" id="UP000315003"/>
    </source>
</evidence>
<comment type="similarity">
    <text evidence="1">Belongs to the membrane fusion protein (MFP) (TC 8.A.1) family.</text>
</comment>
<dbReference type="OrthoDB" id="5318766at2"/>
<evidence type="ECO:0000259" key="3">
    <source>
        <dbReference type="Pfam" id="PF25954"/>
    </source>
</evidence>
<dbReference type="PANTHER" id="PTHR30469:SF15">
    <property type="entry name" value="HLYD FAMILY OF SECRETION PROTEINS"/>
    <property type="match status" value="1"/>
</dbReference>
<organism evidence="4 5">
    <name type="scientific">Stieleria bergensis</name>
    <dbReference type="NCBI Taxonomy" id="2528025"/>
    <lineage>
        <taxon>Bacteria</taxon>
        <taxon>Pseudomonadati</taxon>
        <taxon>Planctomycetota</taxon>
        <taxon>Planctomycetia</taxon>
        <taxon>Pirellulales</taxon>
        <taxon>Pirellulaceae</taxon>
        <taxon>Stieleria</taxon>
    </lineage>
</organism>
<dbReference type="Proteomes" id="UP000315003">
    <property type="component" value="Chromosome"/>
</dbReference>
<dbReference type="InterPro" id="IPR058792">
    <property type="entry name" value="Beta-barrel_RND_2"/>
</dbReference>
<dbReference type="SUPFAM" id="SSF111369">
    <property type="entry name" value="HlyD-like secretion proteins"/>
    <property type="match status" value="1"/>
</dbReference>
<dbReference type="Gene3D" id="2.40.30.170">
    <property type="match status" value="1"/>
</dbReference>
<dbReference type="Gene3D" id="1.10.287.470">
    <property type="entry name" value="Helix hairpin bin"/>
    <property type="match status" value="1"/>
</dbReference>
<protein>
    <submittedName>
        <fullName evidence="4">Multidrug resistance protein MdtA</fullName>
    </submittedName>
</protein>
<dbReference type="AlphaFoldDB" id="A0A517T1C1"/>
<dbReference type="Gene3D" id="2.40.420.20">
    <property type="match status" value="1"/>
</dbReference>
<dbReference type="Pfam" id="PF25954">
    <property type="entry name" value="Beta-barrel_RND_2"/>
    <property type="match status" value="1"/>
</dbReference>
<evidence type="ECO:0000256" key="1">
    <source>
        <dbReference type="ARBA" id="ARBA00009477"/>
    </source>
</evidence>
<feature type="domain" description="CusB-like beta-barrel" evidence="3">
    <location>
        <begin position="258"/>
        <end position="333"/>
    </location>
</feature>
<dbReference type="Gene3D" id="2.40.50.100">
    <property type="match status" value="1"/>
</dbReference>
<dbReference type="InterPro" id="IPR059052">
    <property type="entry name" value="HH_YbhG-like"/>
</dbReference>
<evidence type="ECO:0000259" key="2">
    <source>
        <dbReference type="Pfam" id="PF25881"/>
    </source>
</evidence>
<dbReference type="NCBIfam" id="TIGR01730">
    <property type="entry name" value="RND_mfp"/>
    <property type="match status" value="1"/>
</dbReference>
<keyword evidence="5" id="KW-1185">Reference proteome</keyword>
<dbReference type="Pfam" id="PF25881">
    <property type="entry name" value="HH_YBHG"/>
    <property type="match status" value="1"/>
</dbReference>
<evidence type="ECO:0000313" key="4">
    <source>
        <dbReference type="EMBL" id="QDT62178.1"/>
    </source>
</evidence>
<sequence>MGLLLAVFGTLFAFPHDHGSLTAAPPETASVKTVTTAVAKELEANRSTTMLGTVNPSRSTTIGFSLPGRVQSLQAKRGTRVSSGNIIAALRTEVIQIEIAAARAQLRLVQQRLKELETGSRPEEIAEAMARRDSAAALSQKAANQLKRLKTLTESGAASVDELDVAHAEANSLEQLHQAASIAYDRIKAGPRVEQVGQAKASVDLQTEQVRLLEDRLTKHKVTAPFDGYIVEEFIEAGAWVTSGDAAVSLIDLDTVEIEVPVPADNIANLQTNQSVSIQSRGNSPRILLGTIERIVPAADPRSRTFPVLIKAKNQISKDSPALMSGMTVNVELPLGTKAKGTFVPLDALVLDNQSLSVFVLTPQTSSDASKSVTGHVRRVPVTPGVSIGQWVMIRTSDHSAIKSGDLVVTRGNQTLLDGSQVEAIVKDD</sequence>
<dbReference type="EMBL" id="CP036272">
    <property type="protein sequence ID" value="QDT62178.1"/>
    <property type="molecule type" value="Genomic_DNA"/>
</dbReference>